<evidence type="ECO:0000256" key="12">
    <source>
        <dbReference type="ARBA" id="ARBA00023257"/>
    </source>
</evidence>
<keyword evidence="10 20" id="KW-0675">Receptor</keyword>
<keyword evidence="13" id="KW-1071">Ligand-gated ion channel</keyword>
<comment type="caution">
    <text evidence="20">The sequence shown here is derived from an EMBL/GenBank/DDBJ whole genome shotgun (WGS) entry which is preliminary data.</text>
</comment>
<name>A0ABQ8JTA1_DERPT</name>
<evidence type="ECO:0000256" key="14">
    <source>
        <dbReference type="ARBA" id="ARBA00023303"/>
    </source>
</evidence>
<feature type="domain" description="Ionotropic glutamate receptor L-glutamate and glycine-binding" evidence="19">
    <location>
        <begin position="391"/>
        <end position="460"/>
    </location>
</feature>
<evidence type="ECO:0000256" key="3">
    <source>
        <dbReference type="ARBA" id="ARBA00022448"/>
    </source>
</evidence>
<feature type="transmembrane region" description="Helical" evidence="17">
    <location>
        <begin position="602"/>
        <end position="623"/>
    </location>
</feature>
<dbReference type="Gene3D" id="3.40.50.2300">
    <property type="match status" value="2"/>
</dbReference>
<keyword evidence="21" id="KW-1185">Reference proteome</keyword>
<evidence type="ECO:0000259" key="18">
    <source>
        <dbReference type="SMART" id="SM00079"/>
    </source>
</evidence>
<keyword evidence="8" id="KW-0406">Ion transport</keyword>
<dbReference type="SMART" id="SM00918">
    <property type="entry name" value="Lig_chan-Glu_bd"/>
    <property type="match status" value="1"/>
</dbReference>
<evidence type="ECO:0000313" key="20">
    <source>
        <dbReference type="EMBL" id="KAH9425792.1"/>
    </source>
</evidence>
<evidence type="ECO:0000256" key="17">
    <source>
        <dbReference type="SAM" id="Phobius"/>
    </source>
</evidence>
<evidence type="ECO:0000259" key="19">
    <source>
        <dbReference type="SMART" id="SM00918"/>
    </source>
</evidence>
<keyword evidence="11" id="KW-0325">Glycoprotein</keyword>
<proteinExistence type="inferred from homology"/>
<feature type="compositionally biased region" description="Acidic residues" evidence="16">
    <location>
        <begin position="1019"/>
        <end position="1032"/>
    </location>
</feature>
<dbReference type="InterPro" id="IPR015683">
    <property type="entry name" value="Ionotropic_Glu_rcpt"/>
</dbReference>
<evidence type="ECO:0000256" key="1">
    <source>
        <dbReference type="ARBA" id="ARBA00004651"/>
    </source>
</evidence>
<keyword evidence="7" id="KW-0770">Synapse</keyword>
<accession>A0ABQ8JTA1</accession>
<gene>
    <name evidence="20" type="primary">GRIK1_1</name>
    <name evidence="20" type="ORF">DERP_005010</name>
</gene>
<dbReference type="SMART" id="SM00079">
    <property type="entry name" value="PBPe"/>
    <property type="match status" value="1"/>
</dbReference>
<dbReference type="SUPFAM" id="SSF53850">
    <property type="entry name" value="Periplasmic binding protein-like II"/>
    <property type="match status" value="1"/>
</dbReference>
<comment type="similarity">
    <text evidence="2">Belongs to the glutamate-gated ion channel (TC 1.A.10.1) family.</text>
</comment>
<feature type="region of interest" description="Disordered" evidence="16">
    <location>
        <begin position="1071"/>
        <end position="1139"/>
    </location>
</feature>
<keyword evidence="12" id="KW-0628">Postsynaptic cell membrane</keyword>
<sequence length="1203" mass="136271">ALFTEEERDGPSELAFKYAVFRINKDRTLLENTTMVYDIQYVPREDSFHASKKACLQMNRGVSAIFGPQDPILGAHIQSLCDALDMPHIEARLDLETELKEFSINLYPSPMIIGKALRDLIVYLNWTKIAVIYEDDISLIKLQQLVKPPLSKQIQFIFRKGNALSFRDVLLDVRTRGVYSLIIDTRPESLPKILHAILQTQMNNYKYHYHFVTFDIEIYDLENFRYNFVNLTAFRMVDSDNFSVKTVLRDMEKFQPKRHPILNRTNVMQYEPALIFDSVYTFARGLHSLERGAILRQMNLSCDEESPWPDGSTLFNYINSVDIRGLTGPIAFKEGRRSSLKLDLLKLRQSNLTKVGEWSTGSGLNITDHAAFQDFGTTNITLRVTTIESTPYVFYKKNLNNQIATNNSNDHFEGFCIDLLKAIAEMLNFQYELYLVPDGKYGAENTTTGEWNGLVREIIDKNADLAVASMTINYARESVIHFTKPYMNLGIGILFKLPSTMPTRLFSFMSPLDIDIWLYVLAAYILVSLTMFVVARFSPNEWRLSHPCIAAMDPHYSADGDDNNKLENQFSMANSFWFTIVTLMHQGCDLNPKAASTRIIGAIWWFFTLILVSSYTANLAAFLTVERMITPIQSVEDLAAQSRIQYGTLESGSTMTFFRDSQIETYQKMWRFMENRPMVFVKTYDEGVQRVLEGNYAFLMESTMLDYMVQRNCNLTQIGGLLDSKGYGIATPIGSPWRDKISLAILHLQEKGIIRMLYDRWWKRPGIKCSRDDKSKEGKANALGIENIGGVFVVLLGGLAVAIVTAFIEFCVHSKKNAQNLRQSLCTEMTNELRMAISCSDTQQRPTLRRKCSKCTLNTSAAIGDPSHHHDRPPSSSAGTANQYYLDPYVPDVGETGPATTDIYQQQQQTTSYHHHSSSNTYHHPPSGNYRNKSNMIKAQSSYNHHHQQQQQQQQEQNQLRRRLASANSKTPWSNMNHSRQITSQSNHAQSMANHPAEIHHQFTMYHHQCCPQHTEQNDTNDIDDDVDDCDMGDCNRQQQSNMIDGQPPPTSSSATTANVVINSSSIMNNTNQLTEDDNQNGSGNVSQDDEDNVDIDDIDEDGFQYNDSNDSAGTNSQQQQLMPPPPPPPASTLTMQQQSCQPLSSINHLTSIDSATNKINVTATAMNSGRLITVNGPLSLPNTIVAMVPAVQHHSDVDYHHR</sequence>
<dbReference type="Proteomes" id="UP000887458">
    <property type="component" value="Unassembled WGS sequence"/>
</dbReference>
<dbReference type="PRINTS" id="PR00177">
    <property type="entry name" value="NMDARECEPTOR"/>
</dbReference>
<keyword evidence="9 17" id="KW-0472">Membrane</keyword>
<dbReference type="Pfam" id="PF01094">
    <property type="entry name" value="ANF_receptor"/>
    <property type="match status" value="1"/>
</dbReference>
<evidence type="ECO:0000256" key="7">
    <source>
        <dbReference type="ARBA" id="ARBA00023018"/>
    </source>
</evidence>
<feature type="non-terminal residue" evidence="20">
    <location>
        <position position="1203"/>
    </location>
</feature>
<feature type="region of interest" description="Disordered" evidence="16">
    <location>
        <begin position="859"/>
        <end position="993"/>
    </location>
</feature>
<dbReference type="InterPro" id="IPR028082">
    <property type="entry name" value="Peripla_BP_I"/>
</dbReference>
<dbReference type="Pfam" id="PF10613">
    <property type="entry name" value="Lig_chan-Glu_bd"/>
    <property type="match status" value="1"/>
</dbReference>
<keyword evidence="3" id="KW-0813">Transport</keyword>
<feature type="transmembrane region" description="Helical" evidence="17">
    <location>
        <begin position="788"/>
        <end position="812"/>
    </location>
</feature>
<dbReference type="CDD" id="cd06382">
    <property type="entry name" value="PBP1_iGluR_Kainate"/>
    <property type="match status" value="1"/>
</dbReference>
<feature type="domain" description="Ionotropic glutamate receptor C-terminal" evidence="18">
    <location>
        <begin position="381"/>
        <end position="764"/>
    </location>
</feature>
<feature type="region of interest" description="Disordered" evidence="16">
    <location>
        <begin position="1017"/>
        <end position="1056"/>
    </location>
</feature>
<evidence type="ECO:0000256" key="16">
    <source>
        <dbReference type="SAM" id="MobiDB-lite"/>
    </source>
</evidence>
<feature type="compositionally biased region" description="Polar residues" evidence="16">
    <location>
        <begin position="1106"/>
        <end position="1122"/>
    </location>
</feature>
<keyword evidence="14" id="KW-0407">Ion channel</keyword>
<protein>
    <submittedName>
        <fullName evidence="20">Glutamate receptor ionotropic, kainate 1</fullName>
    </submittedName>
</protein>
<comment type="subcellular location">
    <subcellularLocation>
        <location evidence="1">Cell membrane</location>
        <topology evidence="1">Multi-pass membrane protein</topology>
    </subcellularLocation>
    <subcellularLocation>
        <location evidence="15">Postsynaptic cell membrane</location>
    </subcellularLocation>
</comment>
<dbReference type="Gene3D" id="1.10.287.70">
    <property type="match status" value="1"/>
</dbReference>
<keyword evidence="4" id="KW-1003">Cell membrane</keyword>
<dbReference type="InterPro" id="IPR001828">
    <property type="entry name" value="ANF_lig-bd_rcpt"/>
</dbReference>
<organism evidence="20 21">
    <name type="scientific">Dermatophagoides pteronyssinus</name>
    <name type="common">European house dust mite</name>
    <dbReference type="NCBI Taxonomy" id="6956"/>
    <lineage>
        <taxon>Eukaryota</taxon>
        <taxon>Metazoa</taxon>
        <taxon>Ecdysozoa</taxon>
        <taxon>Arthropoda</taxon>
        <taxon>Chelicerata</taxon>
        <taxon>Arachnida</taxon>
        <taxon>Acari</taxon>
        <taxon>Acariformes</taxon>
        <taxon>Sarcoptiformes</taxon>
        <taxon>Astigmata</taxon>
        <taxon>Psoroptidia</taxon>
        <taxon>Analgoidea</taxon>
        <taxon>Pyroglyphidae</taxon>
        <taxon>Dermatophagoidinae</taxon>
        <taxon>Dermatophagoides</taxon>
    </lineage>
</organism>
<reference evidence="20 21" key="2">
    <citation type="journal article" date="2022" name="Mol. Biol. Evol.">
        <title>Comparative Genomics Reveals Insights into the Divergent Evolution of Astigmatic Mites and Household Pest Adaptations.</title>
        <authorList>
            <person name="Xiong Q."/>
            <person name="Wan A.T."/>
            <person name="Liu X."/>
            <person name="Fung C.S."/>
            <person name="Xiao X."/>
            <person name="Malainual N."/>
            <person name="Hou J."/>
            <person name="Wang L."/>
            <person name="Wang M."/>
            <person name="Yang K.Y."/>
            <person name="Cui Y."/>
            <person name="Leung E.L."/>
            <person name="Nong W."/>
            <person name="Shin S.K."/>
            <person name="Au S.W."/>
            <person name="Jeong K.Y."/>
            <person name="Chew F.T."/>
            <person name="Hui J.H."/>
            <person name="Leung T.F."/>
            <person name="Tungtrongchitr A."/>
            <person name="Zhong N."/>
            <person name="Liu Z."/>
            <person name="Tsui S.K."/>
        </authorList>
    </citation>
    <scope>NUCLEOTIDE SEQUENCE [LARGE SCALE GENOMIC DNA]</scope>
    <source>
        <strain evidence="20">Derp</strain>
    </source>
</reference>
<dbReference type="SUPFAM" id="SSF81324">
    <property type="entry name" value="Voltage-gated potassium channels"/>
    <property type="match status" value="1"/>
</dbReference>
<evidence type="ECO:0000313" key="21">
    <source>
        <dbReference type="Proteomes" id="UP000887458"/>
    </source>
</evidence>
<dbReference type="InterPro" id="IPR001320">
    <property type="entry name" value="Iontro_rcpt_C"/>
</dbReference>
<feature type="compositionally biased region" description="Low complexity" evidence="16">
    <location>
        <begin position="904"/>
        <end position="927"/>
    </location>
</feature>
<evidence type="ECO:0000256" key="13">
    <source>
        <dbReference type="ARBA" id="ARBA00023286"/>
    </source>
</evidence>
<evidence type="ECO:0000256" key="15">
    <source>
        <dbReference type="ARBA" id="ARBA00034100"/>
    </source>
</evidence>
<dbReference type="InterPro" id="IPR019594">
    <property type="entry name" value="Glu/Gly-bd"/>
</dbReference>
<evidence type="ECO:0000256" key="10">
    <source>
        <dbReference type="ARBA" id="ARBA00023170"/>
    </source>
</evidence>
<evidence type="ECO:0000256" key="8">
    <source>
        <dbReference type="ARBA" id="ARBA00023065"/>
    </source>
</evidence>
<dbReference type="EMBL" id="NJHN03000017">
    <property type="protein sequence ID" value="KAH9425792.1"/>
    <property type="molecule type" value="Genomic_DNA"/>
</dbReference>
<feature type="compositionally biased region" description="Polar residues" evidence="16">
    <location>
        <begin position="929"/>
        <end position="943"/>
    </location>
</feature>
<feature type="compositionally biased region" description="Low complexity" evidence="16">
    <location>
        <begin position="949"/>
        <end position="958"/>
    </location>
</feature>
<evidence type="ECO:0000256" key="9">
    <source>
        <dbReference type="ARBA" id="ARBA00023136"/>
    </source>
</evidence>
<dbReference type="Pfam" id="PF00060">
    <property type="entry name" value="Lig_chan"/>
    <property type="match status" value="1"/>
</dbReference>
<reference evidence="20 21" key="1">
    <citation type="journal article" date="2018" name="J. Allergy Clin. Immunol.">
        <title>High-quality assembly of Dermatophagoides pteronyssinus genome and transcriptome reveals a wide range of novel allergens.</title>
        <authorList>
            <person name="Liu X.Y."/>
            <person name="Yang K.Y."/>
            <person name="Wang M.Q."/>
            <person name="Kwok J.S."/>
            <person name="Zeng X."/>
            <person name="Yang Z."/>
            <person name="Xiao X.J."/>
            <person name="Lau C.P."/>
            <person name="Li Y."/>
            <person name="Huang Z.M."/>
            <person name="Ba J.G."/>
            <person name="Yim A.K."/>
            <person name="Ouyang C.Y."/>
            <person name="Ngai S.M."/>
            <person name="Chan T.F."/>
            <person name="Leung E.L."/>
            <person name="Liu L."/>
            <person name="Liu Z.G."/>
            <person name="Tsui S.K."/>
        </authorList>
    </citation>
    <scope>NUCLEOTIDE SEQUENCE [LARGE SCALE GENOMIC DNA]</scope>
    <source>
        <strain evidence="20">Derp</strain>
    </source>
</reference>
<feature type="compositionally biased region" description="Polar residues" evidence="16">
    <location>
        <begin position="966"/>
        <end position="993"/>
    </location>
</feature>
<keyword evidence="5 17" id="KW-0812">Transmembrane</keyword>
<dbReference type="SUPFAM" id="SSF53822">
    <property type="entry name" value="Periplasmic binding protein-like I"/>
    <property type="match status" value="1"/>
</dbReference>
<evidence type="ECO:0000256" key="6">
    <source>
        <dbReference type="ARBA" id="ARBA00022989"/>
    </source>
</evidence>
<evidence type="ECO:0000256" key="5">
    <source>
        <dbReference type="ARBA" id="ARBA00022692"/>
    </source>
</evidence>
<dbReference type="PANTHER" id="PTHR18966">
    <property type="entry name" value="IONOTROPIC GLUTAMATE RECEPTOR"/>
    <property type="match status" value="1"/>
</dbReference>
<feature type="transmembrane region" description="Helical" evidence="17">
    <location>
        <begin position="516"/>
        <end position="535"/>
    </location>
</feature>
<keyword evidence="6 17" id="KW-1133">Transmembrane helix</keyword>
<feature type="compositionally biased region" description="Acidic residues" evidence="16">
    <location>
        <begin position="1088"/>
        <end position="1103"/>
    </location>
</feature>
<evidence type="ECO:0000256" key="4">
    <source>
        <dbReference type="ARBA" id="ARBA00022475"/>
    </source>
</evidence>
<dbReference type="Gene3D" id="3.40.190.10">
    <property type="entry name" value="Periplasmic binding protein-like II"/>
    <property type="match status" value="1"/>
</dbReference>
<evidence type="ECO:0000256" key="2">
    <source>
        <dbReference type="ARBA" id="ARBA00008685"/>
    </source>
</evidence>
<evidence type="ECO:0000256" key="11">
    <source>
        <dbReference type="ARBA" id="ARBA00023180"/>
    </source>
</evidence>
<feature type="non-terminal residue" evidence="20">
    <location>
        <position position="1"/>
    </location>
</feature>
<dbReference type="InterPro" id="IPR001508">
    <property type="entry name" value="Iono_Glu_rcpt_met"/>
</dbReference>